<evidence type="ECO:0000313" key="4">
    <source>
        <dbReference type="EMBL" id="KAK2630940.1"/>
    </source>
</evidence>
<dbReference type="Gene3D" id="3.40.47.10">
    <property type="match status" value="1"/>
</dbReference>
<sequence>MAGPSRRMLLSPPLSRCIRRISSSPEPFEPPPAVTPRRVVVTGLGMVTPLGCGVETTWKRLIDGECGIRAITPEDLKMDNFDGETRLHTFQQLTSKVAATVPRGTNRGEFNEELWLNSKEHRSIARFIGYALCAADEALRDANWLPTEQEQKEMTNARGFLLEGELEASVTYWMQHK</sequence>
<keyword evidence="5" id="KW-1185">Reference proteome</keyword>
<dbReference type="AlphaFoldDB" id="A0AAD9T7N4"/>
<dbReference type="EMBL" id="MU852416">
    <property type="protein sequence ID" value="KAK2630939.1"/>
    <property type="molecule type" value="Genomic_DNA"/>
</dbReference>
<reference evidence="4" key="1">
    <citation type="journal article" date="2014" name="Nature">
        <title>The genome of Eucalyptus grandis.</title>
        <authorList>
            <person name="Myburg A.A."/>
            <person name="Grattapaglia D."/>
            <person name="Tuskan G.A."/>
            <person name="Hellsten U."/>
            <person name="Hayes R.D."/>
            <person name="Grimwood J."/>
            <person name="Jenkins J."/>
            <person name="Lindquist E."/>
            <person name="Tice H."/>
            <person name="Bauer D."/>
            <person name="Goodstein D.M."/>
            <person name="Dubchak I."/>
            <person name="Poliakov A."/>
            <person name="Mizrachi E."/>
            <person name="Kullan A.R."/>
            <person name="Hussey S.G."/>
            <person name="Pinard D."/>
            <person name="van der Merwe K."/>
            <person name="Singh P."/>
            <person name="van Jaarsveld I."/>
            <person name="Silva-Junior O.B."/>
            <person name="Togawa R.C."/>
            <person name="Pappas M.R."/>
            <person name="Faria D.A."/>
            <person name="Sansaloni C.P."/>
            <person name="Petroli C.D."/>
            <person name="Yang X."/>
            <person name="Ranjan P."/>
            <person name="Tschaplinski T.J."/>
            <person name="Ye C.Y."/>
            <person name="Li T."/>
            <person name="Sterck L."/>
            <person name="Vanneste K."/>
            <person name="Murat F."/>
            <person name="Soler M."/>
            <person name="Clemente H.S."/>
            <person name="Saidi N."/>
            <person name="Cassan-Wang H."/>
            <person name="Dunand C."/>
            <person name="Hefer C.A."/>
            <person name="Bornberg-Bauer E."/>
            <person name="Kersting A.R."/>
            <person name="Vining K."/>
            <person name="Amarasinghe V."/>
            <person name="Ranik M."/>
            <person name="Naithani S."/>
            <person name="Elser J."/>
            <person name="Boyd A.E."/>
            <person name="Liston A."/>
            <person name="Spatafora J.W."/>
            <person name="Dharmwardhana P."/>
            <person name="Raja R."/>
            <person name="Sullivan C."/>
            <person name="Romanel E."/>
            <person name="Alves-Ferreira M."/>
            <person name="Kulheim C."/>
            <person name="Foley W."/>
            <person name="Carocha V."/>
            <person name="Paiva J."/>
            <person name="Kudrna D."/>
            <person name="Brommonschenkel S.H."/>
            <person name="Pasquali G."/>
            <person name="Byrne M."/>
            <person name="Rigault P."/>
            <person name="Tibbits J."/>
            <person name="Spokevicius A."/>
            <person name="Jones R.C."/>
            <person name="Steane D.A."/>
            <person name="Vaillancourt R.E."/>
            <person name="Potts B.M."/>
            <person name="Joubert F."/>
            <person name="Barry K."/>
            <person name="Pappas G.J."/>
            <person name="Strauss S.H."/>
            <person name="Jaiswal P."/>
            <person name="Grima-Pettenati J."/>
            <person name="Salse J."/>
            <person name="Van de Peer Y."/>
            <person name="Rokhsar D.S."/>
            <person name="Schmutz J."/>
        </authorList>
    </citation>
    <scope>NUCLEOTIDE SEQUENCE</scope>
    <source>
        <tissue evidence="4">Leaf extractions</tissue>
    </source>
</reference>
<evidence type="ECO:0000256" key="2">
    <source>
        <dbReference type="ARBA" id="ARBA00022679"/>
    </source>
</evidence>
<name>A0AAD9T7N4_EUCGR</name>
<dbReference type="InterPro" id="IPR000794">
    <property type="entry name" value="Beta-ketoacyl_synthase"/>
</dbReference>
<evidence type="ECO:0000259" key="3">
    <source>
        <dbReference type="Pfam" id="PF00109"/>
    </source>
</evidence>
<reference evidence="4" key="2">
    <citation type="submission" date="2023-04" db="EMBL/GenBank/DDBJ databases">
        <title>WGS assembly of Eucalyptus grandis.</title>
        <authorList>
            <person name="Myburg A."/>
            <person name="Grattapaglia D."/>
            <person name="Tuskan G."/>
            <person name="Hellsten U."/>
            <person name="Hayes R."/>
            <person name="Grimwood J."/>
            <person name="Jenkins J."/>
            <person name="Lindquist E."/>
            <person name="Tice H."/>
            <person name="Bauer D."/>
            <person name="Goodstein D."/>
            <person name="Dubchak I."/>
            <person name="Poliakov A."/>
            <person name="Mizrachi E."/>
            <person name="Kullan A."/>
            <person name="Hussey S."/>
            <person name="Pinard D."/>
            <person name="Van D."/>
            <person name="Singh P."/>
            <person name="Van J."/>
            <person name="Silva-Junior O."/>
            <person name="Togawa R."/>
            <person name="Pappas M."/>
            <person name="Faria D."/>
            <person name="Sansaloni C."/>
            <person name="Petroli C."/>
            <person name="Yang X."/>
            <person name="Ranjan P."/>
            <person name="Tschaplinski T."/>
            <person name="Ye C."/>
            <person name="Li T."/>
            <person name="Sterck L."/>
            <person name="Vanneste K."/>
            <person name="Murat F."/>
            <person name="Soler M."/>
            <person name="Clemente H."/>
            <person name="Saidi N."/>
            <person name="Cassan-Wang H."/>
            <person name="Dunand C."/>
            <person name="Hefer C."/>
            <person name="Bornberg-Bauer E."/>
            <person name="Kersting A."/>
            <person name="Vining K."/>
            <person name="Amarasinghe V."/>
            <person name="Ranik M."/>
            <person name="Naithani S."/>
            <person name="Elser J."/>
            <person name="Boyd A."/>
            <person name="Liston A."/>
            <person name="Spatafora J."/>
            <person name="Dharmwardhana P."/>
            <person name="Raja R."/>
            <person name="Sullivan C."/>
            <person name="Romanel E."/>
            <person name="Alves-Ferreira M."/>
            <person name="Kulheim C."/>
            <person name="Foley W."/>
            <person name="Carocha V."/>
            <person name="Paiva J."/>
            <person name="Kudrna D."/>
            <person name="Brommonschenkel S."/>
            <person name="Pasquali G."/>
            <person name="Byrne M."/>
            <person name="Rigault P."/>
            <person name="Tibbits J."/>
            <person name="Spokevicius A."/>
            <person name="Jones R."/>
            <person name="Steane D."/>
            <person name="Vaillancourt R."/>
            <person name="Potts B."/>
            <person name="Joubert F."/>
            <person name="Barry K."/>
            <person name="Pappas G."/>
            <person name="Strauss S."/>
            <person name="Jaiswal P."/>
            <person name="Grima-Pettenati J."/>
            <person name="Salse J."/>
            <person name="Van D."/>
            <person name="Rokhsar D."/>
            <person name="Schmutz J."/>
        </authorList>
    </citation>
    <scope>NUCLEOTIDE SEQUENCE</scope>
    <source>
        <tissue evidence="4">Leaf extractions</tissue>
    </source>
</reference>
<dbReference type="EMBL" id="MU852416">
    <property type="protein sequence ID" value="KAK2630940.1"/>
    <property type="molecule type" value="Genomic_DNA"/>
</dbReference>
<dbReference type="PANTHER" id="PTHR11712">
    <property type="entry name" value="POLYKETIDE SYNTHASE-RELATED"/>
    <property type="match status" value="1"/>
</dbReference>
<keyword evidence="2" id="KW-0808">Transferase</keyword>
<dbReference type="InterPro" id="IPR014030">
    <property type="entry name" value="Ketoacyl_synth_N"/>
</dbReference>
<dbReference type="GO" id="GO:0004315">
    <property type="term" value="F:3-oxoacyl-[acyl-carrier-protein] synthase activity"/>
    <property type="evidence" value="ECO:0007669"/>
    <property type="project" value="UniProtKB-EC"/>
</dbReference>
<dbReference type="PANTHER" id="PTHR11712:SF297">
    <property type="entry name" value="3-OXOACYL-[ACYL-CARRIER-PROTEIN] SYNTHASE, MITOCHONDRIAL"/>
    <property type="match status" value="1"/>
</dbReference>
<comment type="caution">
    <text evidence="4">The sequence shown here is derived from an EMBL/GenBank/DDBJ whole genome shotgun (WGS) entry which is preliminary data.</text>
</comment>
<organism evidence="4 5">
    <name type="scientific">Eucalyptus grandis</name>
    <name type="common">Flooded gum</name>
    <dbReference type="NCBI Taxonomy" id="71139"/>
    <lineage>
        <taxon>Eukaryota</taxon>
        <taxon>Viridiplantae</taxon>
        <taxon>Streptophyta</taxon>
        <taxon>Embryophyta</taxon>
        <taxon>Tracheophyta</taxon>
        <taxon>Spermatophyta</taxon>
        <taxon>Magnoliopsida</taxon>
        <taxon>eudicotyledons</taxon>
        <taxon>Gunneridae</taxon>
        <taxon>Pentapetalae</taxon>
        <taxon>rosids</taxon>
        <taxon>malvids</taxon>
        <taxon>Myrtales</taxon>
        <taxon>Myrtaceae</taxon>
        <taxon>Myrtoideae</taxon>
        <taxon>Eucalypteae</taxon>
        <taxon>Eucalyptus</taxon>
    </lineage>
</organism>
<reference evidence="4" key="3">
    <citation type="submission" date="2023-07" db="EMBL/GenBank/DDBJ databases">
        <authorList>
            <person name="Myburg A.A."/>
            <person name="Grattapaglia D."/>
            <person name="Tuskan G.A."/>
            <person name="Hellsten U."/>
            <person name="Hayes R.D."/>
            <person name="Grimwood J."/>
            <person name="Jenkins J."/>
            <person name="Lindquist E."/>
            <person name="Tice H."/>
            <person name="Bauer D."/>
            <person name="Goodstein D.M."/>
            <person name="Dubchak I."/>
            <person name="Poliakov A."/>
            <person name="Mizrachi E."/>
            <person name="Kullan A.R."/>
            <person name="Hussey S.G."/>
            <person name="Pinard D."/>
            <person name="Van D.M."/>
            <person name="Singh P."/>
            <person name="Van J.I."/>
            <person name="Silva-Junior O.B."/>
            <person name="Togawa R.C."/>
            <person name="Pappas M.R."/>
            <person name="Faria D.A."/>
            <person name="Sansaloni C.P."/>
            <person name="Petroli C.D."/>
            <person name="Yang X."/>
            <person name="Ranjan P."/>
            <person name="Tschaplinski T.J."/>
            <person name="Ye C.Y."/>
            <person name="Li T."/>
            <person name="Sterck L."/>
            <person name="Vanneste K."/>
            <person name="Murat F."/>
            <person name="Soler M."/>
            <person name="Clemente H.S."/>
            <person name="Saidi N."/>
            <person name="Cassan-Wang H."/>
            <person name="Dunand C."/>
            <person name="Hefer C.A."/>
            <person name="Bornberg-Bauer E."/>
            <person name="Kersting A.R."/>
            <person name="Vining K."/>
            <person name="Amarasinghe V."/>
            <person name="Ranik M."/>
            <person name="Naithani S."/>
            <person name="Elser J."/>
            <person name="Boyd A.E."/>
            <person name="Liston A."/>
            <person name="Spatafora J.W."/>
            <person name="Dharmwardhana P."/>
            <person name="Raja R."/>
            <person name="Sullivan C."/>
            <person name="Romanel E."/>
            <person name="Alves-Ferreira M."/>
            <person name="Kulheim C."/>
            <person name="Foley W."/>
            <person name="Carocha V."/>
            <person name="Paiva J."/>
            <person name="Kudrna D."/>
            <person name="Brommonschenkel S.H."/>
            <person name="Pasquali G."/>
            <person name="Byrne M."/>
            <person name="Rigault P."/>
            <person name="Tibbits J."/>
            <person name="Spokevicius A."/>
            <person name="Jones R.C."/>
            <person name="Steane D.A."/>
            <person name="Vaillancourt R.E."/>
            <person name="Potts B.M."/>
            <person name="Joubert F."/>
            <person name="Barry K."/>
            <person name="Pappas G.J."/>
            <person name="Strauss S.H."/>
            <person name="Jaiswal P."/>
            <person name="Grima-Pettenati J."/>
            <person name="Salse J."/>
            <person name="Van D.P."/>
            <person name="Rokhsar D.S."/>
            <person name="Schmutz J."/>
        </authorList>
    </citation>
    <scope>NUCLEOTIDE SEQUENCE</scope>
    <source>
        <tissue evidence="4">Leaf extractions</tissue>
    </source>
</reference>
<dbReference type="InterPro" id="IPR016039">
    <property type="entry name" value="Thiolase-like"/>
</dbReference>
<proteinExistence type="predicted"/>
<gene>
    <name evidence="4" type="ORF">EUGRSUZ_L03681</name>
</gene>
<dbReference type="Proteomes" id="UP000030711">
    <property type="component" value="Unassembled WGS sequence"/>
</dbReference>
<evidence type="ECO:0000256" key="1">
    <source>
        <dbReference type="ARBA" id="ARBA00013191"/>
    </source>
</evidence>
<dbReference type="Pfam" id="PF00109">
    <property type="entry name" value="ketoacyl-synt"/>
    <property type="match status" value="1"/>
</dbReference>
<dbReference type="EC" id="2.3.1.41" evidence="1"/>
<dbReference type="SUPFAM" id="SSF53901">
    <property type="entry name" value="Thiolase-like"/>
    <property type="match status" value="1"/>
</dbReference>
<feature type="domain" description="Beta-ketoacyl synthase-like N-terminal" evidence="3">
    <location>
        <begin position="37"/>
        <end position="163"/>
    </location>
</feature>
<protein>
    <recommendedName>
        <fullName evidence="1">beta-ketoacyl-[acyl-carrier-protein] synthase I</fullName>
        <ecNumber evidence="1">2.3.1.41</ecNumber>
    </recommendedName>
</protein>
<evidence type="ECO:0000313" key="5">
    <source>
        <dbReference type="Proteomes" id="UP000030711"/>
    </source>
</evidence>
<accession>A0AAD9T7N4</accession>